<dbReference type="Proteomes" id="UP001217838">
    <property type="component" value="Unassembled WGS sequence"/>
</dbReference>
<reference evidence="2 3" key="1">
    <citation type="submission" date="2022-11" db="EMBL/GenBank/DDBJ databases">
        <title>Minimal conservation of predation-associated metabolite biosynthetic gene clusters underscores biosynthetic potential of Myxococcota including descriptions for ten novel species: Archangium lansinium sp. nov., Myxococcus landrumus sp. nov., Nannocystis bai.</title>
        <authorList>
            <person name="Ahearne A."/>
            <person name="Stevens C."/>
            <person name="Dowd S."/>
        </authorList>
    </citation>
    <scope>NUCLEOTIDE SEQUENCE [LARGE SCALE GENOMIC DNA]</scope>
    <source>
        <strain evidence="2 3">NCELM</strain>
    </source>
</reference>
<evidence type="ECO:0000259" key="1">
    <source>
        <dbReference type="Pfam" id="PF01814"/>
    </source>
</evidence>
<accession>A0ABT5BJZ3</accession>
<name>A0ABT5BJZ3_9BACT</name>
<dbReference type="CDD" id="cd12108">
    <property type="entry name" value="Hr-like"/>
    <property type="match status" value="1"/>
</dbReference>
<dbReference type="PANTHER" id="PTHR39966:SF1">
    <property type="entry name" value="HEMERYTHRIN-LIKE DOMAIN-CONTAINING PROTEIN"/>
    <property type="match status" value="1"/>
</dbReference>
<gene>
    <name evidence="2" type="ORF">POL58_42395</name>
</gene>
<feature type="domain" description="Hemerythrin-like" evidence="1">
    <location>
        <begin position="14"/>
        <end position="148"/>
    </location>
</feature>
<dbReference type="PANTHER" id="PTHR39966">
    <property type="entry name" value="BLL2471 PROTEIN-RELATED"/>
    <property type="match status" value="1"/>
</dbReference>
<sequence length="202" mass="22869">MQTDEDDEHEEEVTPTEDLMREHGVLERLLLVYEAALARFAARDAAPLATLVPATDLMRRFVEDYHEKLEEQFLFPRLEEAGEHSDLVATLRRQHQRGRELTDTIHKASAGPSLDALAAEGPLQVALRGYIRMMRPHAAREDTVVFPAFRALVRGPAFVELGEQFEEKEHALFGEGGFQTLVAEVGELEKALEIHDLERFTP</sequence>
<dbReference type="Gene3D" id="1.20.120.520">
    <property type="entry name" value="nmb1532 protein domain like"/>
    <property type="match status" value="1"/>
</dbReference>
<dbReference type="RefSeq" id="WP_272008751.1">
    <property type="nucleotide sequence ID" value="NZ_JAQNDN010000024.1"/>
</dbReference>
<dbReference type="EMBL" id="JAQNDN010000024">
    <property type="protein sequence ID" value="MDC0674476.1"/>
    <property type="molecule type" value="Genomic_DNA"/>
</dbReference>
<proteinExistence type="predicted"/>
<dbReference type="InterPro" id="IPR012312">
    <property type="entry name" value="Hemerythrin-like"/>
</dbReference>
<organism evidence="2 3">
    <name type="scientific">Nannocystis radixulma</name>
    <dbReference type="NCBI Taxonomy" id="2995305"/>
    <lineage>
        <taxon>Bacteria</taxon>
        <taxon>Pseudomonadati</taxon>
        <taxon>Myxococcota</taxon>
        <taxon>Polyangia</taxon>
        <taxon>Nannocystales</taxon>
        <taxon>Nannocystaceae</taxon>
        <taxon>Nannocystis</taxon>
    </lineage>
</organism>
<protein>
    <submittedName>
        <fullName evidence="2">Hemerythrin domain-containing protein</fullName>
    </submittedName>
</protein>
<evidence type="ECO:0000313" key="2">
    <source>
        <dbReference type="EMBL" id="MDC0674476.1"/>
    </source>
</evidence>
<comment type="caution">
    <text evidence="2">The sequence shown here is derived from an EMBL/GenBank/DDBJ whole genome shotgun (WGS) entry which is preliminary data.</text>
</comment>
<keyword evidence="3" id="KW-1185">Reference proteome</keyword>
<dbReference type="Pfam" id="PF01814">
    <property type="entry name" value="Hemerythrin"/>
    <property type="match status" value="1"/>
</dbReference>
<evidence type="ECO:0000313" key="3">
    <source>
        <dbReference type="Proteomes" id="UP001217838"/>
    </source>
</evidence>